<organism evidence="2 3">
    <name type="scientific">Elysia marginata</name>
    <dbReference type="NCBI Taxonomy" id="1093978"/>
    <lineage>
        <taxon>Eukaryota</taxon>
        <taxon>Metazoa</taxon>
        <taxon>Spiralia</taxon>
        <taxon>Lophotrochozoa</taxon>
        <taxon>Mollusca</taxon>
        <taxon>Gastropoda</taxon>
        <taxon>Heterobranchia</taxon>
        <taxon>Euthyneura</taxon>
        <taxon>Panpulmonata</taxon>
        <taxon>Sacoglossa</taxon>
        <taxon>Placobranchoidea</taxon>
        <taxon>Plakobranchidae</taxon>
        <taxon>Elysia</taxon>
    </lineage>
</organism>
<feature type="region of interest" description="Disordered" evidence="1">
    <location>
        <begin position="28"/>
        <end position="75"/>
    </location>
</feature>
<evidence type="ECO:0000256" key="1">
    <source>
        <dbReference type="SAM" id="MobiDB-lite"/>
    </source>
</evidence>
<name>A0AAV4J7X2_9GAST</name>
<keyword evidence="3" id="KW-1185">Reference proteome</keyword>
<evidence type="ECO:0000313" key="2">
    <source>
        <dbReference type="EMBL" id="GFS18754.1"/>
    </source>
</evidence>
<sequence length="75" mass="8575">MDGIPLFSRSNTSNTFITRIFLAPLRRQDKRDKNYTRPKYITSHLAVPDKQQATRERRQRSSPSSQGSPGLAILT</sequence>
<dbReference type="Proteomes" id="UP000762676">
    <property type="component" value="Unassembled WGS sequence"/>
</dbReference>
<proteinExistence type="predicted"/>
<protein>
    <submittedName>
        <fullName evidence="2">Uncharacterized protein</fullName>
    </submittedName>
</protein>
<gene>
    <name evidence="2" type="ORF">ElyMa_001530200</name>
</gene>
<comment type="caution">
    <text evidence="2">The sequence shown here is derived from an EMBL/GenBank/DDBJ whole genome shotgun (WGS) entry which is preliminary data.</text>
</comment>
<evidence type="ECO:0000313" key="3">
    <source>
        <dbReference type="Proteomes" id="UP000762676"/>
    </source>
</evidence>
<dbReference type="EMBL" id="BMAT01003011">
    <property type="protein sequence ID" value="GFS18754.1"/>
    <property type="molecule type" value="Genomic_DNA"/>
</dbReference>
<accession>A0AAV4J7X2</accession>
<reference evidence="2 3" key="1">
    <citation type="journal article" date="2021" name="Elife">
        <title>Chloroplast acquisition without the gene transfer in kleptoplastic sea slugs, Plakobranchus ocellatus.</title>
        <authorList>
            <person name="Maeda T."/>
            <person name="Takahashi S."/>
            <person name="Yoshida T."/>
            <person name="Shimamura S."/>
            <person name="Takaki Y."/>
            <person name="Nagai Y."/>
            <person name="Toyoda A."/>
            <person name="Suzuki Y."/>
            <person name="Arimoto A."/>
            <person name="Ishii H."/>
            <person name="Satoh N."/>
            <person name="Nishiyama T."/>
            <person name="Hasebe M."/>
            <person name="Maruyama T."/>
            <person name="Minagawa J."/>
            <person name="Obokata J."/>
            <person name="Shigenobu S."/>
        </authorList>
    </citation>
    <scope>NUCLEOTIDE SEQUENCE [LARGE SCALE GENOMIC DNA]</scope>
</reference>
<dbReference type="AlphaFoldDB" id="A0AAV4J7X2"/>
<feature type="compositionally biased region" description="Low complexity" evidence="1">
    <location>
        <begin position="61"/>
        <end position="75"/>
    </location>
</feature>